<dbReference type="Gene3D" id="3.90.1640.10">
    <property type="entry name" value="inorganic pyrophosphatase (n-terminal core)"/>
    <property type="match status" value="1"/>
</dbReference>
<dbReference type="Pfam" id="PF02272">
    <property type="entry name" value="DHHA1"/>
    <property type="match status" value="1"/>
</dbReference>
<sequence>MVDIQTQIMDAVRAHDTIIIHRHVNPDPDAFGSQLGLAEILREAYPTKHIFAVGEPEARLAWIGVPDQVDDAVYDGALVIVIDTANTERIADSRYDQGALLIKIDHHPNREPFGDLQLVNTHASSSSEIVADLVRDTPDLNLSQASAAKLYAGIIGDTGRFLFDLTTPHTHEVAAELMATGIDAPALGRQEDELSPRGASLIGYALSNVTVSPNGAGSLLITQDLIAQFGLAPGEAQMAVGFIGKLDTIKSWVVFTERDDGRYRVELRSKQAPIQPLAIAHGGGGHPLASGAIADDKEEMQAIVQELDDLVKTV</sequence>
<dbReference type="EC" id="3.1.3.7" evidence="3"/>
<dbReference type="SUPFAM" id="SSF64182">
    <property type="entry name" value="DHH phosphoesterases"/>
    <property type="match status" value="1"/>
</dbReference>
<evidence type="ECO:0000259" key="2">
    <source>
        <dbReference type="Pfam" id="PF02272"/>
    </source>
</evidence>
<dbReference type="EMBL" id="JBHTOG010000063">
    <property type="protein sequence ID" value="MFD1433273.1"/>
    <property type="molecule type" value="Genomic_DNA"/>
</dbReference>
<dbReference type="Pfam" id="PF01368">
    <property type="entry name" value="DHH"/>
    <property type="match status" value="1"/>
</dbReference>
<reference evidence="4" key="1">
    <citation type="journal article" date="2019" name="Int. J. Syst. Evol. Microbiol.">
        <title>The Global Catalogue of Microorganisms (GCM) 10K type strain sequencing project: providing services to taxonomists for standard genome sequencing and annotation.</title>
        <authorList>
            <consortium name="The Broad Institute Genomics Platform"/>
            <consortium name="The Broad Institute Genome Sequencing Center for Infectious Disease"/>
            <person name="Wu L."/>
            <person name="Ma J."/>
        </authorList>
    </citation>
    <scope>NUCLEOTIDE SEQUENCE [LARGE SCALE GENOMIC DNA]</scope>
    <source>
        <strain evidence="4">CCM 8947</strain>
    </source>
</reference>
<keyword evidence="3" id="KW-0378">Hydrolase</keyword>
<organism evidence="3 4">
    <name type="scientific">Lacticaseibacillus yichunensis</name>
    <dbReference type="NCBI Taxonomy" id="2486015"/>
    <lineage>
        <taxon>Bacteria</taxon>
        <taxon>Bacillati</taxon>
        <taxon>Bacillota</taxon>
        <taxon>Bacilli</taxon>
        <taxon>Lactobacillales</taxon>
        <taxon>Lactobacillaceae</taxon>
        <taxon>Lacticaseibacillus</taxon>
    </lineage>
</organism>
<dbReference type="GO" id="GO:0008441">
    <property type="term" value="F:3'(2'),5'-bisphosphate nucleotidase activity"/>
    <property type="evidence" value="ECO:0007669"/>
    <property type="project" value="UniProtKB-EC"/>
</dbReference>
<comment type="caution">
    <text evidence="3">The sequence shown here is derived from an EMBL/GenBank/DDBJ whole genome shotgun (WGS) entry which is preliminary data.</text>
</comment>
<name>A0ABW4CSH3_9LACO</name>
<dbReference type="RefSeq" id="WP_125696152.1">
    <property type="nucleotide sequence ID" value="NZ_JBHTOG010000063.1"/>
</dbReference>
<dbReference type="PANTHER" id="PTHR47618:SF1">
    <property type="entry name" value="BIFUNCTIONAL OLIGORIBONUCLEASE AND PAP PHOSPHATASE NRNA"/>
    <property type="match status" value="1"/>
</dbReference>
<gene>
    <name evidence="3" type="ORF">ACFQ47_11410</name>
</gene>
<keyword evidence="4" id="KW-1185">Reference proteome</keyword>
<dbReference type="Gene3D" id="3.10.310.30">
    <property type="match status" value="1"/>
</dbReference>
<protein>
    <submittedName>
        <fullName evidence="3">Bifunctional oligoribonuclease/PAP phosphatase NrnA</fullName>
        <ecNumber evidence="3">3.1.3.7</ecNumber>
    </submittedName>
</protein>
<proteinExistence type="predicted"/>
<dbReference type="Proteomes" id="UP001597192">
    <property type="component" value="Unassembled WGS sequence"/>
</dbReference>
<accession>A0ABW4CSH3</accession>
<evidence type="ECO:0000313" key="4">
    <source>
        <dbReference type="Proteomes" id="UP001597192"/>
    </source>
</evidence>
<dbReference type="InterPro" id="IPR038763">
    <property type="entry name" value="DHH_sf"/>
</dbReference>
<dbReference type="InterPro" id="IPR051319">
    <property type="entry name" value="Oligoribo/pAp-PDE_c-di-AMP_PDE"/>
</dbReference>
<evidence type="ECO:0000313" key="3">
    <source>
        <dbReference type="EMBL" id="MFD1433273.1"/>
    </source>
</evidence>
<dbReference type="InterPro" id="IPR001667">
    <property type="entry name" value="DDH_dom"/>
</dbReference>
<dbReference type="PANTHER" id="PTHR47618">
    <property type="entry name" value="BIFUNCTIONAL OLIGORIBONUCLEASE AND PAP PHOSPHATASE NRNA"/>
    <property type="match status" value="1"/>
</dbReference>
<feature type="domain" description="DDH" evidence="1">
    <location>
        <begin position="18"/>
        <end position="154"/>
    </location>
</feature>
<feature type="domain" description="DHHA1" evidence="2">
    <location>
        <begin position="228"/>
        <end position="312"/>
    </location>
</feature>
<evidence type="ECO:0000259" key="1">
    <source>
        <dbReference type="Pfam" id="PF01368"/>
    </source>
</evidence>
<dbReference type="InterPro" id="IPR003156">
    <property type="entry name" value="DHHA1_dom"/>
</dbReference>